<reference evidence="1" key="1">
    <citation type="submission" date="2023-04" db="EMBL/GenBank/DDBJ databases">
        <title>Draft Genome sequencing of Naganishia species isolated from polar environments using Oxford Nanopore Technology.</title>
        <authorList>
            <person name="Leo P."/>
            <person name="Venkateswaran K."/>
        </authorList>
    </citation>
    <scope>NUCLEOTIDE SEQUENCE</scope>
    <source>
        <strain evidence="1">MNA-CCFEE 5261</strain>
    </source>
</reference>
<comment type="caution">
    <text evidence="1">The sequence shown here is derived from an EMBL/GenBank/DDBJ whole genome shotgun (WGS) entry which is preliminary data.</text>
</comment>
<name>A0ACC2VQ73_9TREE</name>
<dbReference type="EMBL" id="JASBWR010000059">
    <property type="protein sequence ID" value="KAJ9101323.1"/>
    <property type="molecule type" value="Genomic_DNA"/>
</dbReference>
<keyword evidence="2" id="KW-1185">Reference proteome</keyword>
<proteinExistence type="predicted"/>
<dbReference type="Proteomes" id="UP001241377">
    <property type="component" value="Unassembled WGS sequence"/>
</dbReference>
<organism evidence="1 2">
    <name type="scientific">Naganishia cerealis</name>
    <dbReference type="NCBI Taxonomy" id="610337"/>
    <lineage>
        <taxon>Eukaryota</taxon>
        <taxon>Fungi</taxon>
        <taxon>Dikarya</taxon>
        <taxon>Basidiomycota</taxon>
        <taxon>Agaricomycotina</taxon>
        <taxon>Tremellomycetes</taxon>
        <taxon>Filobasidiales</taxon>
        <taxon>Filobasidiaceae</taxon>
        <taxon>Naganishia</taxon>
    </lineage>
</organism>
<protein>
    <submittedName>
        <fullName evidence="1">Uncharacterized protein</fullName>
    </submittedName>
</protein>
<sequence length="815" mass="95373">MWSIDEFVRPEDQPYEVEILKNPNSVDSWFKYYRSKRDGSFKNKIFVLERAVRQFPENDEFWSLYLETCQKELASSKPEATTTQVNRVFQRLLLHFQNDVNWWLKYLVYLLKTQPFEISLIRRSFNECLFRISVEDHVKIWPTYLEFAETAGGATGANIYRKLLCFATPEELAKGDEFSSLASLESVVFKLIEYGDTKSSLEILKQILNQPALSSTLTTSPFHFFLHYLDLLVQFAAVPETDKLIEDLVKSTLPKYSDEAGKVYCKVAQYFIKRQDSDRARQYFDQGLRECVTAEDFALIYDSYTSFEEEILLNLAEDDPEVDNYLEKYEKLLDQRSLLLNDMFLRQDENNIDNWFGRVSIFKEKNDTNSVLTTYARALTQINPLKAYSLLKRSEHTLPKLWSDYAQVYSSHKDYDTADFIFAKAVKTKFKSPDDLATIYIEWSKLWLEKDFEKSVAILRTALESEIEHPDTVDYTNSSVPISERLVKSIKLWSYYLDLLESSIDYEDPEGSKKAIDDVENGYNRLVELKIATPLTIVNFASFYEDLKFYERSYTVYEMGLKVFKDSRVRFEIWNVYLSKLYKRQASKERTRELFEKAIYGSEDDSCPADLCKPLVLLYSQFEHENGMDLKSVKVLKDGIQKISKALDTKELTDKRVMASDLLEDKVALYNIILVRVESIGDKSLTRETYEQCLQDKHLKLSHIVTFTLRFIKYESSLGETTRTRALFKYVCNLGHPELPILVRAWDEWEQFELKNGNETTFKDMLQFRRTVKESSEAAEQLKAGINPMGFVKENKKRPREEETNNPDTIDIDMD</sequence>
<gene>
    <name evidence="1" type="ORF">QFC19_005293</name>
</gene>
<evidence type="ECO:0000313" key="1">
    <source>
        <dbReference type="EMBL" id="KAJ9101323.1"/>
    </source>
</evidence>
<evidence type="ECO:0000313" key="2">
    <source>
        <dbReference type="Proteomes" id="UP001241377"/>
    </source>
</evidence>
<accession>A0ACC2VQ73</accession>